<feature type="transmembrane region" description="Helical" evidence="1">
    <location>
        <begin position="32"/>
        <end position="49"/>
    </location>
</feature>
<sequence length="59" mass="6908">MNKLCGVICLCFSLWVFIHTNGEFAQTTNSYLFYFISLVMFIIAIRFIFKDESNDQAKD</sequence>
<reference evidence="2 3" key="1">
    <citation type="journal article" date="2015" name="Infect. Genet. Evol.">
        <title>Genomic sequences of six botulinum neurotoxin-producing strains representing three clostridial species illustrate the mobility and diversity of botulinum neurotoxin genes.</title>
        <authorList>
            <person name="Smith T.J."/>
            <person name="Hill K.K."/>
            <person name="Xie G."/>
            <person name="Foley B.T."/>
            <person name="Williamson C.H."/>
            <person name="Foster J.T."/>
            <person name="Johnson S.L."/>
            <person name="Chertkov O."/>
            <person name="Teshima H."/>
            <person name="Gibbons H.S."/>
            <person name="Johnsky L.A."/>
            <person name="Karavis M.A."/>
            <person name="Smith L.A."/>
        </authorList>
    </citation>
    <scope>NUCLEOTIDE SEQUENCE [LARGE SCALE GENOMIC DNA]</scope>
    <source>
        <strain evidence="2 3">Sullivan</strain>
    </source>
</reference>
<dbReference type="AlphaFoldDB" id="A0A0A7FSA7"/>
<evidence type="ECO:0000256" key="1">
    <source>
        <dbReference type="SAM" id="Phobius"/>
    </source>
</evidence>
<keyword evidence="3" id="KW-1185">Reference proteome</keyword>
<dbReference type="HOGENOM" id="CLU_2952054_0_0_9"/>
<protein>
    <submittedName>
        <fullName evidence="2">Putative membrane protein</fullName>
    </submittedName>
</protein>
<dbReference type="RefSeq" id="WP_039311936.1">
    <property type="nucleotide sequence ID" value="NZ_CP006905.1"/>
</dbReference>
<dbReference type="Proteomes" id="UP000030635">
    <property type="component" value="Chromosome"/>
</dbReference>
<keyword evidence="1" id="KW-1133">Transmembrane helix</keyword>
<keyword evidence="1" id="KW-0472">Membrane</keyword>
<proteinExistence type="predicted"/>
<evidence type="ECO:0000313" key="2">
    <source>
        <dbReference type="EMBL" id="AIY82443.1"/>
    </source>
</evidence>
<evidence type="ECO:0000313" key="3">
    <source>
        <dbReference type="Proteomes" id="UP000030635"/>
    </source>
</evidence>
<organism evidence="2 3">
    <name type="scientific">Clostridium baratii str. Sullivan</name>
    <dbReference type="NCBI Taxonomy" id="1415775"/>
    <lineage>
        <taxon>Bacteria</taxon>
        <taxon>Bacillati</taxon>
        <taxon>Bacillota</taxon>
        <taxon>Clostridia</taxon>
        <taxon>Eubacteriales</taxon>
        <taxon>Clostridiaceae</taxon>
        <taxon>Clostridium</taxon>
    </lineage>
</organism>
<dbReference type="KEGG" id="cbv:U729_842"/>
<dbReference type="EMBL" id="CP006905">
    <property type="protein sequence ID" value="AIY82443.1"/>
    <property type="molecule type" value="Genomic_DNA"/>
</dbReference>
<keyword evidence="1" id="KW-0812">Transmembrane</keyword>
<gene>
    <name evidence="2" type="ORF">U729_842</name>
</gene>
<accession>A0A0A7FSA7</accession>
<name>A0A0A7FSA7_9CLOT</name>